<feature type="transmembrane region" description="Helical" evidence="2">
    <location>
        <begin position="264"/>
        <end position="281"/>
    </location>
</feature>
<keyword evidence="4" id="KW-1185">Reference proteome</keyword>
<keyword evidence="1" id="KW-0175">Coiled coil</keyword>
<name>A0ABP6WGG4_9ACTN</name>
<evidence type="ECO:0008006" key="5">
    <source>
        <dbReference type="Google" id="ProtNLM"/>
    </source>
</evidence>
<feature type="coiled-coil region" evidence="1">
    <location>
        <begin position="175"/>
        <end position="216"/>
    </location>
</feature>
<organism evidence="3 4">
    <name type="scientific">Kribbella ginsengisoli</name>
    <dbReference type="NCBI Taxonomy" id="363865"/>
    <lineage>
        <taxon>Bacteria</taxon>
        <taxon>Bacillati</taxon>
        <taxon>Actinomycetota</taxon>
        <taxon>Actinomycetes</taxon>
        <taxon>Propionibacteriales</taxon>
        <taxon>Kribbellaceae</taxon>
        <taxon>Kribbella</taxon>
    </lineage>
</organism>
<gene>
    <name evidence="3" type="ORF">GCM10022235_17090</name>
</gene>
<keyword evidence="2" id="KW-1133">Transmembrane helix</keyword>
<keyword evidence="2" id="KW-0472">Membrane</keyword>
<accession>A0ABP6WGG4</accession>
<feature type="transmembrane region" description="Helical" evidence="2">
    <location>
        <begin position="232"/>
        <end position="252"/>
    </location>
</feature>
<evidence type="ECO:0000313" key="4">
    <source>
        <dbReference type="Proteomes" id="UP001501222"/>
    </source>
</evidence>
<comment type="caution">
    <text evidence="3">The sequence shown here is derived from an EMBL/GenBank/DDBJ whole genome shotgun (WGS) entry which is preliminary data.</text>
</comment>
<dbReference type="EMBL" id="BAABAA010000002">
    <property type="protein sequence ID" value="GAA3550063.1"/>
    <property type="molecule type" value="Genomic_DNA"/>
</dbReference>
<dbReference type="Proteomes" id="UP001501222">
    <property type="component" value="Unassembled WGS sequence"/>
</dbReference>
<sequence>MANATELSSRDKQLISDFKEITQAAEDVAKEYAEAGDGESPRQRLLKTGQQLFKSLAACIPIRLQPERFPLTASWYDIDLAPSPLVWKSIDTTRLAMSAASFSAIAGSIEWTLLGRSLSEFTDQLSRFVPMLRSAAPEEQGARLLDLQHRIDNAREALARVMPIIRDEESRLDRIRQSEAAIRKSEQDAKAAARRIAEAEESAEKAVGKVADLEVARFFQEYARSRRLAYRLWSGGLSLSLLATLAVGAYTLKEFPPRLIADEISRWAIIAPLLILTGYAARQAGYNRQIAEWSEMTFLRARSIDAFTMRLPEQEATDTLHKFGMLVYGSESKARDVESADDVTTQGLWAKLISGKQ</sequence>
<protein>
    <recommendedName>
        <fullName evidence="5">DUF4231 domain-containing protein</fullName>
    </recommendedName>
</protein>
<reference evidence="4" key="1">
    <citation type="journal article" date="2019" name="Int. J. Syst. Evol. Microbiol.">
        <title>The Global Catalogue of Microorganisms (GCM) 10K type strain sequencing project: providing services to taxonomists for standard genome sequencing and annotation.</title>
        <authorList>
            <consortium name="The Broad Institute Genomics Platform"/>
            <consortium name="The Broad Institute Genome Sequencing Center for Infectious Disease"/>
            <person name="Wu L."/>
            <person name="Ma J."/>
        </authorList>
    </citation>
    <scope>NUCLEOTIDE SEQUENCE [LARGE SCALE GENOMIC DNA]</scope>
    <source>
        <strain evidence="4">JCM 16928</strain>
    </source>
</reference>
<dbReference type="RefSeq" id="WP_344839152.1">
    <property type="nucleotide sequence ID" value="NZ_BAABAA010000002.1"/>
</dbReference>
<proteinExistence type="predicted"/>
<evidence type="ECO:0000256" key="2">
    <source>
        <dbReference type="SAM" id="Phobius"/>
    </source>
</evidence>
<evidence type="ECO:0000256" key="1">
    <source>
        <dbReference type="SAM" id="Coils"/>
    </source>
</evidence>
<keyword evidence="2" id="KW-0812">Transmembrane</keyword>
<evidence type="ECO:0000313" key="3">
    <source>
        <dbReference type="EMBL" id="GAA3550063.1"/>
    </source>
</evidence>